<name>A0A3P8AV46_HELPZ</name>
<sequence length="172" mass="19604">MLRFRRVLSLTIQPLCKILVSLFHFAVCGPNFQMTRLVVVLTTCMAFVHSLNDFLVQGRSDTLRVLRKIIRERDAKPTNFRIPRDPFANSQMAWEAIVPRDVATRNFHSAVEVERSKRDISNAVIESGHCEHIDLMDCSDFETDEMTCMLTATGMTCCVCTGTLRAAKWSLF</sequence>
<evidence type="ECO:0000313" key="1">
    <source>
        <dbReference type="EMBL" id="VDO64385.1"/>
    </source>
</evidence>
<gene>
    <name evidence="1" type="ORF">HPBE_LOCUS5390</name>
</gene>
<protein>
    <submittedName>
        <fullName evidence="1">Uncharacterized protein</fullName>
    </submittedName>
</protein>
<dbReference type="AlphaFoldDB" id="A0A3P8AV46"/>
<dbReference type="OrthoDB" id="5837513at2759"/>
<dbReference type="EMBL" id="UZAH01025461">
    <property type="protein sequence ID" value="VDO64385.1"/>
    <property type="molecule type" value="Genomic_DNA"/>
</dbReference>
<proteinExistence type="predicted"/>
<reference evidence="1" key="1">
    <citation type="submission" date="2018-11" db="EMBL/GenBank/DDBJ databases">
        <authorList>
            <consortium name="Pathogen Informatics"/>
        </authorList>
    </citation>
    <scope>NUCLEOTIDE SEQUENCE [LARGE SCALE GENOMIC DNA]</scope>
</reference>
<accession>A0A3P8AV46</accession>
<organism evidence="1">
    <name type="scientific">Heligmosomoides polygyrus</name>
    <name type="common">Parasitic roundworm</name>
    <dbReference type="NCBI Taxonomy" id="6339"/>
    <lineage>
        <taxon>Eukaryota</taxon>
        <taxon>Metazoa</taxon>
        <taxon>Ecdysozoa</taxon>
        <taxon>Nematoda</taxon>
        <taxon>Chromadorea</taxon>
        <taxon>Rhabditida</taxon>
        <taxon>Rhabditina</taxon>
        <taxon>Rhabditomorpha</taxon>
        <taxon>Strongyloidea</taxon>
        <taxon>Heligmosomidae</taxon>
        <taxon>Heligmosomoides</taxon>
    </lineage>
</organism>